<proteinExistence type="predicted"/>
<dbReference type="EMBL" id="JABBYC010000001">
    <property type="protein sequence ID" value="MBL0885047.1"/>
    <property type="molecule type" value="Genomic_DNA"/>
</dbReference>
<evidence type="ECO:0000313" key="2">
    <source>
        <dbReference type="Proteomes" id="UP000675409"/>
    </source>
</evidence>
<accession>A0ABS1LHK0</accession>
<evidence type="ECO:0000313" key="1">
    <source>
        <dbReference type="EMBL" id="MBL0885047.1"/>
    </source>
</evidence>
<organism evidence="1 2">
    <name type="scientific">Myceligenerans indicum</name>
    <dbReference type="NCBI Taxonomy" id="2593663"/>
    <lineage>
        <taxon>Bacteria</taxon>
        <taxon>Bacillati</taxon>
        <taxon>Actinomycetota</taxon>
        <taxon>Actinomycetes</taxon>
        <taxon>Micrococcales</taxon>
        <taxon>Promicromonosporaceae</taxon>
        <taxon>Myceligenerans</taxon>
    </lineage>
</organism>
<dbReference type="Proteomes" id="UP000675409">
    <property type="component" value="Unassembled WGS sequence"/>
</dbReference>
<gene>
    <name evidence="1" type="ORF">HGK34_01905</name>
</gene>
<keyword evidence="2" id="KW-1185">Reference proteome</keyword>
<name>A0ABS1LHK0_9MICO</name>
<comment type="caution">
    <text evidence="1">The sequence shown here is derived from an EMBL/GenBank/DDBJ whole genome shotgun (WGS) entry which is preliminary data.</text>
</comment>
<protein>
    <submittedName>
        <fullName evidence="1">Uncharacterized protein</fullName>
    </submittedName>
</protein>
<dbReference type="RefSeq" id="WP_201844832.1">
    <property type="nucleotide sequence ID" value="NZ_JABBYC010000001.1"/>
</dbReference>
<sequence>MWIELSDIAPWDQESQRAVTDIGWREIDDVGLMPEEYLYARSADGIEVELFVTELAGGSTAASIEVEGQRGASSHE</sequence>
<reference evidence="1 2" key="1">
    <citation type="journal article" date="2021" name="Arch. Microbiol.">
        <title>Myceligenerans indicum sp. nov., an actinobacterium isolated from mangrove sediment of Sundarbans, India.</title>
        <authorList>
            <person name="Asha K."/>
            <person name="Bhadury P."/>
        </authorList>
    </citation>
    <scope>NUCLEOTIDE SEQUENCE [LARGE SCALE GENOMIC DNA]</scope>
    <source>
        <strain evidence="1 2">I2</strain>
    </source>
</reference>